<dbReference type="Proteomes" id="UP001521222">
    <property type="component" value="Unassembled WGS sequence"/>
</dbReference>
<feature type="region of interest" description="Disordered" evidence="1">
    <location>
        <begin position="267"/>
        <end position="328"/>
    </location>
</feature>
<protein>
    <recommendedName>
        <fullName evidence="2">DUF7918 domain-containing protein</fullName>
    </recommendedName>
</protein>
<evidence type="ECO:0000313" key="4">
    <source>
        <dbReference type="Proteomes" id="UP001521222"/>
    </source>
</evidence>
<proteinExistence type="predicted"/>
<organism evidence="3 4">
    <name type="scientific">Nothophoma quercina</name>
    <dbReference type="NCBI Taxonomy" id="749835"/>
    <lineage>
        <taxon>Eukaryota</taxon>
        <taxon>Fungi</taxon>
        <taxon>Dikarya</taxon>
        <taxon>Ascomycota</taxon>
        <taxon>Pezizomycotina</taxon>
        <taxon>Dothideomycetes</taxon>
        <taxon>Pleosporomycetidae</taxon>
        <taxon>Pleosporales</taxon>
        <taxon>Pleosporineae</taxon>
        <taxon>Didymellaceae</taxon>
        <taxon>Nothophoma</taxon>
    </lineage>
</organism>
<evidence type="ECO:0000256" key="1">
    <source>
        <dbReference type="SAM" id="MobiDB-lite"/>
    </source>
</evidence>
<accession>A0ABR3R6X3</accession>
<dbReference type="Pfam" id="PF25534">
    <property type="entry name" value="DUF7918"/>
    <property type="match status" value="1"/>
</dbReference>
<dbReference type="PANTHER" id="PTHR36223:SF1">
    <property type="entry name" value="TRANSCRIPTION ELONGATION FACTOR EAF N-TERMINAL DOMAIN-CONTAINING PROTEIN"/>
    <property type="match status" value="1"/>
</dbReference>
<gene>
    <name evidence="3" type="ORF">SLS59_005809</name>
</gene>
<name>A0ABR3R6X3_9PLEO</name>
<dbReference type="EMBL" id="JAKIXB020000018">
    <property type="protein sequence ID" value="KAL1600186.1"/>
    <property type="molecule type" value="Genomic_DNA"/>
</dbReference>
<feature type="domain" description="DUF7918" evidence="2">
    <location>
        <begin position="9"/>
        <end position="238"/>
    </location>
</feature>
<dbReference type="PANTHER" id="PTHR36223">
    <property type="entry name" value="BETA-LACTAMASE-TYPE TRANSPEPTIDASE FOLD DOMAIN CONTAINING PROTEIN"/>
    <property type="match status" value="1"/>
</dbReference>
<evidence type="ECO:0000259" key="2">
    <source>
        <dbReference type="Pfam" id="PF25534"/>
    </source>
</evidence>
<comment type="caution">
    <text evidence="3">The sequence shown here is derived from an EMBL/GenBank/DDBJ whole genome shotgun (WGS) entry which is preliminary data.</text>
</comment>
<reference evidence="3 4" key="1">
    <citation type="submission" date="2024-02" db="EMBL/GenBank/DDBJ databases">
        <title>De novo assembly and annotation of 12 fungi associated with fruit tree decline syndrome in Ontario, Canada.</title>
        <authorList>
            <person name="Sulman M."/>
            <person name="Ellouze W."/>
            <person name="Ilyukhin E."/>
        </authorList>
    </citation>
    <scope>NUCLEOTIDE SEQUENCE [LARGE SCALE GENOMIC DNA]</scope>
    <source>
        <strain evidence="3 4">M97-236</strain>
    </source>
</reference>
<dbReference type="InterPro" id="IPR057678">
    <property type="entry name" value="DUF7918"/>
</dbReference>
<feature type="compositionally biased region" description="Basic and acidic residues" evidence="1">
    <location>
        <begin position="267"/>
        <end position="287"/>
    </location>
</feature>
<keyword evidence="4" id="KW-1185">Reference proteome</keyword>
<sequence>MAILPFRPGIEITIVCNGAVLREYDDDDDDDEDLPAAVISKYVEAVSGAEFGIQWKISPPWPPYTILFEYWLDQKKTSGKFCKPAFFKYPSYIYTEEGATTVLNGQSYLHRFAFAALEVGETVVLNQDQLMKDIKGMGEITVKAFFVKNLKTTEVTDHALNGKIKEIGQIPEKALKGRSLSHQTSSVLNALLRAPQVTDKFSTASCEYIDPGRKPFAEYTFKYRSRDALKSLMIIPRSPSPVPLEERDVDSLDPEEMRELLRRQRERDAAARAVKQERGIKRERTQERSSTCTGDADDDEVSIVSTKRRHEQYKTTVNEDGVEEIDLT</sequence>
<evidence type="ECO:0000313" key="3">
    <source>
        <dbReference type="EMBL" id="KAL1600186.1"/>
    </source>
</evidence>